<name>A0A7C4U342_9BACT</name>
<dbReference type="GO" id="GO:0017025">
    <property type="term" value="F:TBP-class protein binding"/>
    <property type="evidence" value="ECO:0007669"/>
    <property type="project" value="InterPro"/>
</dbReference>
<sequence>MRSLTLKCNSFRGEFKRLRMSIWRHNKLNILRKVNHLYMSAVAALVKYNPCSVHARRGIACPFFLPGIGKQCHKPRGFCDSPEYDGWLKDVLQGKTKCFYPNRIRLFELPGAILVLYHVDKRAIIGEAKILRATSEKKMHYYWFDKFLLYPNPVGLKLLHTDSRMRELARRGKWRTMYLSQQTVEEIRELSGLEGESKERLRRELELAKEEAERRRSYFLRDSVSIPELENRKLMESGVENEILKKAEEIFSEVAKRKLLRGRSSKYMFYSSLYMAFRLSCVPKRLKEIQEMGNLNPKQFVSSVRFLMKNLEVKLPPISPKEWILRYSKNLTVSEETVQAAINLAEVMKNEKSFKNKSPLSIAATALYLTSHKVNENIKQERIAKTFGVTAVTLRNLTKLWLNRSENL</sequence>
<evidence type="ECO:0000259" key="3">
    <source>
        <dbReference type="SMART" id="SM00385"/>
    </source>
</evidence>
<dbReference type="GO" id="GO:0097550">
    <property type="term" value="C:transcription preinitiation complex"/>
    <property type="evidence" value="ECO:0007669"/>
    <property type="project" value="TreeGrafter"/>
</dbReference>
<dbReference type="PRINTS" id="PR00685">
    <property type="entry name" value="TIFACTORIIB"/>
</dbReference>
<dbReference type="InterPro" id="IPR013763">
    <property type="entry name" value="Cyclin-like_dom"/>
</dbReference>
<dbReference type="AlphaFoldDB" id="A0A7C4U342"/>
<dbReference type="Pfam" id="PF00382">
    <property type="entry name" value="TFIIB"/>
    <property type="match status" value="2"/>
</dbReference>
<dbReference type="EMBL" id="DTHV01000008">
    <property type="protein sequence ID" value="HGW59853.1"/>
    <property type="molecule type" value="Genomic_DNA"/>
</dbReference>
<dbReference type="Gene3D" id="1.10.472.10">
    <property type="entry name" value="Cyclin-like"/>
    <property type="match status" value="2"/>
</dbReference>
<reference evidence="4" key="1">
    <citation type="journal article" date="2020" name="mSystems">
        <title>Genome- and Community-Level Interaction Insights into Carbon Utilization and Element Cycling Functions of Hydrothermarchaeota in Hydrothermal Sediment.</title>
        <authorList>
            <person name="Zhou Z."/>
            <person name="Liu Y."/>
            <person name="Xu W."/>
            <person name="Pan J."/>
            <person name="Luo Z.H."/>
            <person name="Li M."/>
        </authorList>
    </citation>
    <scope>NUCLEOTIDE SEQUENCE [LARGE SCALE GENOMIC DNA]</scope>
    <source>
        <strain evidence="4">SpSt-794</strain>
    </source>
</reference>
<feature type="domain" description="Cyclin-like" evidence="3">
    <location>
        <begin position="322"/>
        <end position="403"/>
    </location>
</feature>
<evidence type="ECO:0000256" key="1">
    <source>
        <dbReference type="ARBA" id="ARBA00023015"/>
    </source>
</evidence>
<dbReference type="PANTHER" id="PTHR11618">
    <property type="entry name" value="TRANSCRIPTION INITIATION FACTOR IIB-RELATED"/>
    <property type="match status" value="1"/>
</dbReference>
<comment type="caution">
    <text evidence="4">The sequence shown here is derived from an EMBL/GenBank/DDBJ whole genome shotgun (WGS) entry which is preliminary data.</text>
</comment>
<dbReference type="GO" id="GO:0070897">
    <property type="term" value="P:transcription preinitiation complex assembly"/>
    <property type="evidence" value="ECO:0007669"/>
    <property type="project" value="InterPro"/>
</dbReference>
<proteinExistence type="predicted"/>
<accession>A0A7C4U342</accession>
<dbReference type="SMART" id="SM00385">
    <property type="entry name" value="CYCLIN"/>
    <property type="match status" value="1"/>
</dbReference>
<dbReference type="InterPro" id="IPR013150">
    <property type="entry name" value="TFIIB_cyclin"/>
</dbReference>
<dbReference type="InterPro" id="IPR000812">
    <property type="entry name" value="TFIIB"/>
</dbReference>
<keyword evidence="1" id="KW-0805">Transcription regulation</keyword>
<keyword evidence="2" id="KW-0804">Transcription</keyword>
<evidence type="ECO:0000256" key="2">
    <source>
        <dbReference type="ARBA" id="ARBA00023163"/>
    </source>
</evidence>
<gene>
    <name evidence="4" type="ORF">ENV82_00190</name>
</gene>
<dbReference type="InterPro" id="IPR036915">
    <property type="entry name" value="Cyclin-like_sf"/>
</dbReference>
<protein>
    <submittedName>
        <fullName evidence="4">Transcription initiation factor IIB family protein</fullName>
    </submittedName>
</protein>
<organism evidence="4">
    <name type="scientific">Caldisericum exile</name>
    <dbReference type="NCBI Taxonomy" id="693075"/>
    <lineage>
        <taxon>Bacteria</taxon>
        <taxon>Pseudomonadati</taxon>
        <taxon>Caldisericota/Cryosericota group</taxon>
        <taxon>Caldisericota</taxon>
        <taxon>Caldisericia</taxon>
        <taxon>Caldisericales</taxon>
        <taxon>Caldisericaceae</taxon>
        <taxon>Caldisericum</taxon>
    </lineage>
</organism>
<dbReference type="PANTHER" id="PTHR11618:SF13">
    <property type="entry name" value="TRANSCRIPTION INITIATION FACTOR IIB"/>
    <property type="match status" value="1"/>
</dbReference>
<dbReference type="SUPFAM" id="SSF47954">
    <property type="entry name" value="Cyclin-like"/>
    <property type="match status" value="2"/>
</dbReference>
<evidence type="ECO:0000313" key="4">
    <source>
        <dbReference type="EMBL" id="HGW59853.1"/>
    </source>
</evidence>